<feature type="transmembrane region" description="Helical" evidence="1">
    <location>
        <begin position="189"/>
        <end position="209"/>
    </location>
</feature>
<evidence type="ECO:0000256" key="1">
    <source>
        <dbReference type="SAM" id="Phobius"/>
    </source>
</evidence>
<reference evidence="3 4" key="1">
    <citation type="submission" date="2019-11" db="EMBL/GenBank/DDBJ databases">
        <title>Genome sequences of 17 halophilic strains isolated from different environments.</title>
        <authorList>
            <person name="Furrow R.E."/>
        </authorList>
    </citation>
    <scope>NUCLEOTIDE SEQUENCE [LARGE SCALE GENOMIC DNA]</scope>
    <source>
        <strain evidence="3 4">22511_23_Filter</strain>
    </source>
</reference>
<gene>
    <name evidence="3" type="ORF">GLW04_05855</name>
</gene>
<sequence length="227" mass="25424">MGQVCKVVFISLIFTLMPLSLHAGWGEGATEQWDRFYSQYRSLLHDGKNETAERLLHSRVPDMEKYIEGLSAEDQAAWEHVSRSEEEGRLSETALIFFEVLASEDKERALEQKLMAFHMGMFTVPVDHVIQDWETLEPVVMHVHASAETGQLRHALEHYQLQPTSESAAAASAMVEALINGGSEENVSFIGMTAGVGGFIIAVLFYVGILKHPARSKIRHTIKERNS</sequence>
<accession>A0A845DZF4</accession>
<evidence type="ECO:0000256" key="2">
    <source>
        <dbReference type="SAM" id="SignalP"/>
    </source>
</evidence>
<feature type="chain" id="PRO_5032498495" description="Sporulation protein YpjB" evidence="2">
    <location>
        <begin position="24"/>
        <end position="227"/>
    </location>
</feature>
<dbReference type="Proteomes" id="UP000460949">
    <property type="component" value="Unassembled WGS sequence"/>
</dbReference>
<evidence type="ECO:0008006" key="5">
    <source>
        <dbReference type="Google" id="ProtNLM"/>
    </source>
</evidence>
<feature type="signal peptide" evidence="2">
    <location>
        <begin position="1"/>
        <end position="23"/>
    </location>
</feature>
<keyword evidence="2" id="KW-0732">Signal</keyword>
<name>A0A845DZF4_9BACI</name>
<dbReference type="EMBL" id="WMET01000001">
    <property type="protein sequence ID" value="MYL19407.1"/>
    <property type="molecule type" value="Genomic_DNA"/>
</dbReference>
<keyword evidence="1" id="KW-0812">Transmembrane</keyword>
<protein>
    <recommendedName>
        <fullName evidence="5">Sporulation protein YpjB</fullName>
    </recommendedName>
</protein>
<dbReference type="RefSeq" id="WP_160835798.1">
    <property type="nucleotide sequence ID" value="NZ_WMET01000001.1"/>
</dbReference>
<proteinExistence type="predicted"/>
<evidence type="ECO:0000313" key="4">
    <source>
        <dbReference type="Proteomes" id="UP000460949"/>
    </source>
</evidence>
<dbReference type="AlphaFoldDB" id="A0A845DZF4"/>
<organism evidence="3 4">
    <name type="scientific">Halobacillus litoralis</name>
    <dbReference type="NCBI Taxonomy" id="45668"/>
    <lineage>
        <taxon>Bacteria</taxon>
        <taxon>Bacillati</taxon>
        <taxon>Bacillota</taxon>
        <taxon>Bacilli</taxon>
        <taxon>Bacillales</taxon>
        <taxon>Bacillaceae</taxon>
        <taxon>Halobacillus</taxon>
    </lineage>
</organism>
<comment type="caution">
    <text evidence="3">The sequence shown here is derived from an EMBL/GenBank/DDBJ whole genome shotgun (WGS) entry which is preliminary data.</text>
</comment>
<keyword evidence="1" id="KW-1133">Transmembrane helix</keyword>
<evidence type="ECO:0000313" key="3">
    <source>
        <dbReference type="EMBL" id="MYL19407.1"/>
    </source>
</evidence>
<keyword evidence="1" id="KW-0472">Membrane</keyword>